<sequence length="223" mass="22934">MNIEGSVALVTGGNRGIGRHFVQHLLERGATKVYAAARNPQSIDAPGAIPLALDITDPDSVARVAAVATDLTLLVNNAGVSTGTDLVTGDLATIRTEFETNFFGPLAMIRAFAPILARNGGGGILNVNSRLSWLSVAGANAYSASKAASWSMTNGIRLELAGQGTQVTGLYLSATETDMMAGWDIPKNDPADVVTAALDGLEAGAREVLADQDTIDAKAALAA</sequence>
<organism evidence="4 5">
    <name type="scientific">Microbacterium lushaniae</name>
    <dbReference type="NCBI Taxonomy" id="2614639"/>
    <lineage>
        <taxon>Bacteria</taxon>
        <taxon>Bacillati</taxon>
        <taxon>Actinomycetota</taxon>
        <taxon>Actinomycetes</taxon>
        <taxon>Micrococcales</taxon>
        <taxon>Microbacteriaceae</taxon>
        <taxon>Microbacterium</taxon>
    </lineage>
</organism>
<evidence type="ECO:0000313" key="5">
    <source>
        <dbReference type="Proteomes" id="UP000325516"/>
    </source>
</evidence>
<dbReference type="AlphaFoldDB" id="A0A5J6L2P3"/>
<dbReference type="Pfam" id="PF00106">
    <property type="entry name" value="adh_short"/>
    <property type="match status" value="1"/>
</dbReference>
<protein>
    <submittedName>
        <fullName evidence="4">SDR family oxidoreductase</fullName>
    </submittedName>
</protein>
<dbReference type="PRINTS" id="PR00080">
    <property type="entry name" value="SDRFAMILY"/>
</dbReference>
<gene>
    <name evidence="4" type="ORF">F6J85_06300</name>
</gene>
<keyword evidence="5" id="KW-1185">Reference proteome</keyword>
<dbReference type="PANTHER" id="PTHR44169">
    <property type="entry name" value="NADPH-DEPENDENT 1-ACYLDIHYDROXYACETONE PHOSPHATE REDUCTASE"/>
    <property type="match status" value="1"/>
</dbReference>
<proteinExistence type="inferred from homology"/>
<dbReference type="Gene3D" id="3.40.50.720">
    <property type="entry name" value="NAD(P)-binding Rossmann-like Domain"/>
    <property type="match status" value="1"/>
</dbReference>
<evidence type="ECO:0000256" key="1">
    <source>
        <dbReference type="ARBA" id="ARBA00006484"/>
    </source>
</evidence>
<dbReference type="InterPro" id="IPR002347">
    <property type="entry name" value="SDR_fam"/>
</dbReference>
<dbReference type="PROSITE" id="PS00061">
    <property type="entry name" value="ADH_SHORT"/>
    <property type="match status" value="1"/>
</dbReference>
<name>A0A5J6L2P3_9MICO</name>
<dbReference type="KEGG" id="mlz:F6J85_06300"/>
<accession>A0A5J6L2P3</accession>
<dbReference type="Proteomes" id="UP000325516">
    <property type="component" value="Chromosome"/>
</dbReference>
<dbReference type="InterPro" id="IPR036291">
    <property type="entry name" value="NAD(P)-bd_dom_sf"/>
</dbReference>
<evidence type="ECO:0000256" key="2">
    <source>
        <dbReference type="ARBA" id="ARBA00023002"/>
    </source>
</evidence>
<evidence type="ECO:0000256" key="3">
    <source>
        <dbReference type="RuleBase" id="RU000363"/>
    </source>
</evidence>
<reference evidence="5" key="1">
    <citation type="submission" date="2019-09" db="EMBL/GenBank/DDBJ databases">
        <title>Mumia zhuanghuii sp. nov. isolated from the intestinal contents of plateau pika (Ochotona curzoniae) in the Qinghai-Tibet plateau of China.</title>
        <authorList>
            <person name="Tian Z."/>
        </authorList>
    </citation>
    <scope>NUCLEOTIDE SEQUENCE [LARGE SCALE GENOMIC DNA]</scope>
    <source>
        <strain evidence="5">L-031</strain>
    </source>
</reference>
<dbReference type="NCBIfam" id="NF006119">
    <property type="entry name" value="PRK08264.1-5"/>
    <property type="match status" value="1"/>
</dbReference>
<dbReference type="EMBL" id="CP044232">
    <property type="protein sequence ID" value="QEW02750.1"/>
    <property type="molecule type" value="Genomic_DNA"/>
</dbReference>
<evidence type="ECO:0000313" key="4">
    <source>
        <dbReference type="EMBL" id="QEW02750.1"/>
    </source>
</evidence>
<dbReference type="PANTHER" id="PTHR44169:SF6">
    <property type="entry name" value="NADPH-DEPENDENT 1-ACYLDIHYDROXYACETONE PHOSPHATE REDUCTASE"/>
    <property type="match status" value="1"/>
</dbReference>
<dbReference type="PRINTS" id="PR00081">
    <property type="entry name" value="GDHRDH"/>
</dbReference>
<dbReference type="GO" id="GO:0016491">
    <property type="term" value="F:oxidoreductase activity"/>
    <property type="evidence" value="ECO:0007669"/>
    <property type="project" value="UniProtKB-KW"/>
</dbReference>
<dbReference type="InterPro" id="IPR020904">
    <property type="entry name" value="Sc_DH/Rdtase_CS"/>
</dbReference>
<keyword evidence="2" id="KW-0560">Oxidoreductase</keyword>
<comment type="similarity">
    <text evidence="1 3">Belongs to the short-chain dehydrogenases/reductases (SDR) family.</text>
</comment>
<dbReference type="RefSeq" id="WP_150924285.1">
    <property type="nucleotide sequence ID" value="NZ_CP044232.1"/>
</dbReference>
<dbReference type="SUPFAM" id="SSF51735">
    <property type="entry name" value="NAD(P)-binding Rossmann-fold domains"/>
    <property type="match status" value="1"/>
</dbReference>